<dbReference type="EMBL" id="JBHMEI010000076">
    <property type="protein sequence ID" value="MFB9208320.1"/>
    <property type="molecule type" value="Genomic_DNA"/>
</dbReference>
<organism evidence="2 3">
    <name type="scientific">Nonomuraea spiralis</name>
    <dbReference type="NCBI Taxonomy" id="46182"/>
    <lineage>
        <taxon>Bacteria</taxon>
        <taxon>Bacillati</taxon>
        <taxon>Actinomycetota</taxon>
        <taxon>Actinomycetes</taxon>
        <taxon>Streptosporangiales</taxon>
        <taxon>Streptosporangiaceae</taxon>
        <taxon>Nonomuraea</taxon>
    </lineage>
</organism>
<evidence type="ECO:0000313" key="3">
    <source>
        <dbReference type="Proteomes" id="UP001589647"/>
    </source>
</evidence>
<keyword evidence="3" id="KW-1185">Reference proteome</keyword>
<gene>
    <name evidence="2" type="ORF">ACFFV7_44570</name>
</gene>
<evidence type="ECO:0000259" key="1">
    <source>
        <dbReference type="Pfam" id="PF01370"/>
    </source>
</evidence>
<dbReference type="InterPro" id="IPR050177">
    <property type="entry name" value="Lipid_A_modif_metabolic_enz"/>
</dbReference>
<sequence length="281" mass="29905">MLSRVLVTGAAGLIGRAVLARCAAEDVPVTALVLEDPGDLKADRVVVGDAGDPEVVRRALEGVEAVIHLAAIPSPNDNPPQEVYLNNTGATFAVLDEAGRAGVRRAVIASSLSVLGMPFSPHGLEPAYLPVDEAHPLLAADPYALSKEADESTARMIHRLYGMSVVALRFPFVGGPEDRLPERAADFAAEPARGAVDLWAYLDSRDAATACWLGVTRPIDGSHVLFVAAPDTIVPLPTEELVRHFLPRSPLRAALPGRAVPIDVTKARRVLGFEAEHLHRL</sequence>
<feature type="domain" description="NAD-dependent epimerase/dehydratase" evidence="1">
    <location>
        <begin position="5"/>
        <end position="218"/>
    </location>
</feature>
<dbReference type="Proteomes" id="UP001589647">
    <property type="component" value="Unassembled WGS sequence"/>
</dbReference>
<proteinExistence type="predicted"/>
<name>A0ABV5IUU0_9ACTN</name>
<accession>A0ABV5IUU0</accession>
<protein>
    <submittedName>
        <fullName evidence="2">NAD-dependent epimerase/dehydratase family protein</fullName>
    </submittedName>
</protein>
<dbReference type="SUPFAM" id="SSF51735">
    <property type="entry name" value="NAD(P)-binding Rossmann-fold domains"/>
    <property type="match status" value="1"/>
</dbReference>
<comment type="caution">
    <text evidence="2">The sequence shown here is derived from an EMBL/GenBank/DDBJ whole genome shotgun (WGS) entry which is preliminary data.</text>
</comment>
<dbReference type="InterPro" id="IPR036291">
    <property type="entry name" value="NAD(P)-bd_dom_sf"/>
</dbReference>
<dbReference type="Gene3D" id="3.40.50.720">
    <property type="entry name" value="NAD(P)-binding Rossmann-like Domain"/>
    <property type="match status" value="1"/>
</dbReference>
<evidence type="ECO:0000313" key="2">
    <source>
        <dbReference type="EMBL" id="MFB9208320.1"/>
    </source>
</evidence>
<dbReference type="RefSeq" id="WP_189654147.1">
    <property type="nucleotide sequence ID" value="NZ_BMRC01000059.1"/>
</dbReference>
<dbReference type="InterPro" id="IPR001509">
    <property type="entry name" value="Epimerase_deHydtase"/>
</dbReference>
<dbReference type="PANTHER" id="PTHR43245">
    <property type="entry name" value="BIFUNCTIONAL POLYMYXIN RESISTANCE PROTEIN ARNA"/>
    <property type="match status" value="1"/>
</dbReference>
<dbReference type="Pfam" id="PF01370">
    <property type="entry name" value="Epimerase"/>
    <property type="match status" value="1"/>
</dbReference>
<reference evidence="2 3" key="1">
    <citation type="submission" date="2024-09" db="EMBL/GenBank/DDBJ databases">
        <authorList>
            <person name="Sun Q."/>
            <person name="Mori K."/>
        </authorList>
    </citation>
    <scope>NUCLEOTIDE SEQUENCE [LARGE SCALE GENOMIC DNA]</scope>
    <source>
        <strain evidence="2 3">CCM 3426</strain>
    </source>
</reference>